<dbReference type="Pfam" id="PF02353">
    <property type="entry name" value="CMAS"/>
    <property type="match status" value="1"/>
</dbReference>
<organism evidence="9 10">
    <name type="scientific">Mesobaculum littorinae</name>
    <dbReference type="NCBI Taxonomy" id="2486419"/>
    <lineage>
        <taxon>Bacteria</taxon>
        <taxon>Pseudomonadati</taxon>
        <taxon>Pseudomonadota</taxon>
        <taxon>Alphaproteobacteria</taxon>
        <taxon>Rhodobacterales</taxon>
        <taxon>Roseobacteraceae</taxon>
        <taxon>Mesobaculum</taxon>
    </lineage>
</organism>
<dbReference type="CDD" id="cd02440">
    <property type="entry name" value="AdoMet_MTases"/>
    <property type="match status" value="1"/>
</dbReference>
<feature type="region of interest" description="Disordered" evidence="7">
    <location>
        <begin position="402"/>
        <end position="422"/>
    </location>
</feature>
<accession>A0A438AKF6</accession>
<evidence type="ECO:0000313" key="9">
    <source>
        <dbReference type="EMBL" id="RVV99150.1"/>
    </source>
</evidence>
<feature type="domain" description="DUF7884" evidence="8">
    <location>
        <begin position="16"/>
        <end position="81"/>
    </location>
</feature>
<name>A0A438AKF6_9RHOB</name>
<keyword evidence="4" id="KW-0949">S-adenosyl-L-methionine</keyword>
<dbReference type="InterPro" id="IPR057206">
    <property type="entry name" value="DUF7884"/>
</dbReference>
<dbReference type="InterPro" id="IPR050723">
    <property type="entry name" value="CFA/CMAS"/>
</dbReference>
<reference evidence="9 10" key="1">
    <citation type="submission" date="2018-11" db="EMBL/GenBank/DDBJ databases">
        <title>Mesobaculum littorinae gen. nov., sp. nov., isolated from Littorina scabra that represents a novel genus of the order Rhodobacteraceae.</title>
        <authorList>
            <person name="Li F."/>
        </authorList>
    </citation>
    <scope>NUCLEOTIDE SEQUENCE [LARGE SCALE GENOMIC DNA]</scope>
    <source>
        <strain evidence="9 10">M0103</strain>
    </source>
</reference>
<dbReference type="PANTHER" id="PTHR43667:SF1">
    <property type="entry name" value="CYCLOPROPANE-FATTY-ACYL-PHOSPHOLIPID SYNTHASE"/>
    <property type="match status" value="1"/>
</dbReference>
<evidence type="ECO:0000256" key="7">
    <source>
        <dbReference type="SAM" id="MobiDB-lite"/>
    </source>
</evidence>
<dbReference type="RefSeq" id="WP_127904591.1">
    <property type="nucleotide sequence ID" value="NZ_RQXX01000001.1"/>
</dbReference>
<dbReference type="PIRSF" id="PIRSF003085">
    <property type="entry name" value="CMAS"/>
    <property type="match status" value="1"/>
</dbReference>
<dbReference type="InterPro" id="IPR003333">
    <property type="entry name" value="CMAS"/>
</dbReference>
<dbReference type="OrthoDB" id="9782855at2"/>
<gene>
    <name evidence="9" type="ORF">EKE94_00175</name>
</gene>
<keyword evidence="3 9" id="KW-0808">Transferase</keyword>
<dbReference type="Gene3D" id="3.40.50.150">
    <property type="entry name" value="Vaccinia Virus protein VP39"/>
    <property type="match status" value="1"/>
</dbReference>
<keyword evidence="10" id="KW-1185">Reference proteome</keyword>
<dbReference type="AlphaFoldDB" id="A0A438AKF6"/>
<proteinExistence type="inferred from homology"/>
<evidence type="ECO:0000256" key="4">
    <source>
        <dbReference type="ARBA" id="ARBA00022691"/>
    </source>
</evidence>
<dbReference type="EMBL" id="RQXX01000001">
    <property type="protein sequence ID" value="RVV99150.1"/>
    <property type="molecule type" value="Genomic_DNA"/>
</dbReference>
<dbReference type="InterPro" id="IPR029063">
    <property type="entry name" value="SAM-dependent_MTases_sf"/>
</dbReference>
<dbReference type="Proteomes" id="UP000285908">
    <property type="component" value="Unassembled WGS sequence"/>
</dbReference>
<evidence type="ECO:0000256" key="6">
    <source>
        <dbReference type="PIRSR" id="PIRSR003085-1"/>
    </source>
</evidence>
<dbReference type="PANTHER" id="PTHR43667">
    <property type="entry name" value="CYCLOPROPANE-FATTY-ACYL-PHOSPHOLIPID SYNTHASE"/>
    <property type="match status" value="1"/>
</dbReference>
<evidence type="ECO:0000256" key="1">
    <source>
        <dbReference type="ARBA" id="ARBA00010815"/>
    </source>
</evidence>
<evidence type="ECO:0000256" key="3">
    <source>
        <dbReference type="ARBA" id="ARBA00022679"/>
    </source>
</evidence>
<keyword evidence="2 9" id="KW-0489">Methyltransferase</keyword>
<evidence type="ECO:0000256" key="2">
    <source>
        <dbReference type="ARBA" id="ARBA00022603"/>
    </source>
</evidence>
<comment type="caution">
    <text evidence="9">The sequence shown here is derived from an EMBL/GenBank/DDBJ whole genome shotgun (WGS) entry which is preliminary data.</text>
</comment>
<dbReference type="GO" id="GO:0008610">
    <property type="term" value="P:lipid biosynthetic process"/>
    <property type="evidence" value="ECO:0007669"/>
    <property type="project" value="InterPro"/>
</dbReference>
<comment type="similarity">
    <text evidence="1">Belongs to the CFA/CMAS family.</text>
</comment>
<protein>
    <submittedName>
        <fullName evidence="9">Class I SAM-dependent methyltransferase</fullName>
    </submittedName>
</protein>
<evidence type="ECO:0000256" key="5">
    <source>
        <dbReference type="ARBA" id="ARBA00023098"/>
    </source>
</evidence>
<dbReference type="GO" id="GO:0032259">
    <property type="term" value="P:methylation"/>
    <property type="evidence" value="ECO:0007669"/>
    <property type="project" value="UniProtKB-KW"/>
</dbReference>
<dbReference type="SUPFAM" id="SSF53335">
    <property type="entry name" value="S-adenosyl-L-methionine-dependent methyltransferases"/>
    <property type="match status" value="1"/>
</dbReference>
<evidence type="ECO:0000259" key="8">
    <source>
        <dbReference type="Pfam" id="PF25371"/>
    </source>
</evidence>
<keyword evidence="5" id="KW-0443">Lipid metabolism</keyword>
<sequence>MWDKAFDQAVRRIIKTGTLEVTMPDGQVNRYGDGTGTPVRVALRDRSLPKRIVQSPDLGVGEGYTDGDLVIENDDLHGFMDLAVRNTARRDFVWWQTAANHSRTALRRLAQWNPVGKAQSNVAHHYDLSGELYDLFLDIDKQYSCAYFTRPDMTLEEAQEAKKAHIAGKLLIEPGMRVLDIGCGWGGMALTLARDYGAHVLGVTLSQEQHKVAVQRAKEAGLQDRVEFRLVDYRNVTETFDRIVSVGMFEHVGAPHFREYFRHVHDKLKPEGIALIHTIGRGGPPGATSPWIANYIFPGGYIPALSEMMAAVEKENLASTDVEIWRLHYAETIRHWYDRFMSNIDRAREIYDERFCRMWRYYLIACEMTFRHAQQVVYQVQLAHDKAAVPLTRDYLYRDDTRDGAEDKVPDRARDRMAHAAE</sequence>
<dbReference type="GO" id="GO:0008168">
    <property type="term" value="F:methyltransferase activity"/>
    <property type="evidence" value="ECO:0007669"/>
    <property type="project" value="UniProtKB-KW"/>
</dbReference>
<feature type="active site" evidence="6">
    <location>
        <position position="366"/>
    </location>
</feature>
<dbReference type="Pfam" id="PF25371">
    <property type="entry name" value="DUF7884"/>
    <property type="match status" value="1"/>
</dbReference>
<evidence type="ECO:0000313" key="10">
    <source>
        <dbReference type="Proteomes" id="UP000285908"/>
    </source>
</evidence>